<sequence length="372" mass="41741">MKVYGELSPQTPGVFKLIVDHSIRWKTLDIISTEQYTEILNTARGRTPILESVYIHSTGMQLQKAPLKILEDAPNLRSLHCVGIRSIVVNTNPWMNLVSFTSETSSDTILPFLFSYAPNLQHLRIQATSFSEPGTPSSSTNARNSQDASSSDKTFILPPRLVSLVIKGWHTSQYIRRLEAPSSLQRLSIIQQGKEGLIQYSFTPVANFIERAKCNLLSFGISTEVLPIDVESLHYLFSKLDSVTRLYVDLKTTSNYKAMMHQIPQMLDPIPDSSLSINPNVNGVALPSLQVLYYSLIDSGVKSQHIIDMIKHRCKGQDDLNGVEITPGQCAKLKVVRFNKTNPKVLLEYLQEEIAKGLEVTYDLPYKGEPFE</sequence>
<gene>
    <name evidence="2" type="ORF">CVT25_009400</name>
</gene>
<keyword evidence="3" id="KW-1185">Reference proteome</keyword>
<evidence type="ECO:0000313" key="3">
    <source>
        <dbReference type="Proteomes" id="UP000283269"/>
    </source>
</evidence>
<dbReference type="Proteomes" id="UP000283269">
    <property type="component" value="Unassembled WGS sequence"/>
</dbReference>
<organism evidence="2 3">
    <name type="scientific">Psilocybe cyanescens</name>
    <dbReference type="NCBI Taxonomy" id="93625"/>
    <lineage>
        <taxon>Eukaryota</taxon>
        <taxon>Fungi</taxon>
        <taxon>Dikarya</taxon>
        <taxon>Basidiomycota</taxon>
        <taxon>Agaricomycotina</taxon>
        <taxon>Agaricomycetes</taxon>
        <taxon>Agaricomycetidae</taxon>
        <taxon>Agaricales</taxon>
        <taxon>Agaricineae</taxon>
        <taxon>Strophariaceae</taxon>
        <taxon>Psilocybe</taxon>
    </lineage>
</organism>
<evidence type="ECO:0000256" key="1">
    <source>
        <dbReference type="SAM" id="MobiDB-lite"/>
    </source>
</evidence>
<dbReference type="EMBL" id="NHYD01003106">
    <property type="protein sequence ID" value="PPQ82702.1"/>
    <property type="molecule type" value="Genomic_DNA"/>
</dbReference>
<name>A0A409WW24_PSICY</name>
<dbReference type="AlphaFoldDB" id="A0A409WW24"/>
<dbReference type="Gene3D" id="3.80.10.10">
    <property type="entry name" value="Ribonuclease Inhibitor"/>
    <property type="match status" value="1"/>
</dbReference>
<protein>
    <submittedName>
        <fullName evidence="2">Uncharacterized protein</fullName>
    </submittedName>
</protein>
<dbReference type="OrthoDB" id="3053749at2759"/>
<accession>A0A409WW24</accession>
<dbReference type="InterPro" id="IPR032675">
    <property type="entry name" value="LRR_dom_sf"/>
</dbReference>
<dbReference type="InParanoid" id="A0A409WW24"/>
<dbReference type="STRING" id="93625.A0A409WW24"/>
<comment type="caution">
    <text evidence="2">The sequence shown here is derived from an EMBL/GenBank/DDBJ whole genome shotgun (WGS) entry which is preliminary data.</text>
</comment>
<proteinExistence type="predicted"/>
<feature type="region of interest" description="Disordered" evidence="1">
    <location>
        <begin position="130"/>
        <end position="152"/>
    </location>
</feature>
<reference evidence="2 3" key="1">
    <citation type="journal article" date="2018" name="Evol. Lett.">
        <title>Horizontal gene cluster transfer increased hallucinogenic mushroom diversity.</title>
        <authorList>
            <person name="Reynolds H.T."/>
            <person name="Vijayakumar V."/>
            <person name="Gluck-Thaler E."/>
            <person name="Korotkin H.B."/>
            <person name="Matheny P.B."/>
            <person name="Slot J.C."/>
        </authorList>
    </citation>
    <scope>NUCLEOTIDE SEQUENCE [LARGE SCALE GENOMIC DNA]</scope>
    <source>
        <strain evidence="2 3">2631</strain>
    </source>
</reference>
<evidence type="ECO:0000313" key="2">
    <source>
        <dbReference type="EMBL" id="PPQ82702.1"/>
    </source>
</evidence>